<dbReference type="InterPro" id="IPR032466">
    <property type="entry name" value="Metal_Hydrolase"/>
</dbReference>
<dbReference type="InterPro" id="IPR008257">
    <property type="entry name" value="Pept_M19"/>
</dbReference>
<dbReference type="SUPFAM" id="SSF51556">
    <property type="entry name" value="Metallo-dependent hydrolases"/>
    <property type="match status" value="1"/>
</dbReference>
<evidence type="ECO:0000313" key="1">
    <source>
        <dbReference type="EMBL" id="GAI79392.1"/>
    </source>
</evidence>
<protein>
    <submittedName>
        <fullName evidence="1">Uncharacterized protein</fullName>
    </submittedName>
</protein>
<dbReference type="EMBL" id="BARW01014739">
    <property type="protein sequence ID" value="GAI79392.1"/>
    <property type="molecule type" value="Genomic_DNA"/>
</dbReference>
<gene>
    <name evidence="1" type="ORF">S12H4_26047</name>
</gene>
<dbReference type="AlphaFoldDB" id="X1RFA5"/>
<sequence length="104" mass="11887">MVKSHKFSVIDGHIDTATKLHEQKRKFCEYSTTGQFDLPRMKEGNVQVALFAIFPASTQNFIIKNLDTWFKMVSDPANGLMQVKSINDFNKIEKDKKRGGNTSF</sequence>
<dbReference type="Pfam" id="PF01244">
    <property type="entry name" value="Peptidase_M19"/>
    <property type="match status" value="1"/>
</dbReference>
<accession>X1RFA5</accession>
<proteinExistence type="predicted"/>
<reference evidence="1" key="1">
    <citation type="journal article" date="2014" name="Front. Microbiol.">
        <title>High frequency of phylogenetically diverse reductive dehalogenase-homologous genes in deep subseafloor sedimentary metagenomes.</title>
        <authorList>
            <person name="Kawai M."/>
            <person name="Futagami T."/>
            <person name="Toyoda A."/>
            <person name="Takaki Y."/>
            <person name="Nishi S."/>
            <person name="Hori S."/>
            <person name="Arai W."/>
            <person name="Tsubouchi T."/>
            <person name="Morono Y."/>
            <person name="Uchiyama I."/>
            <person name="Ito T."/>
            <person name="Fujiyama A."/>
            <person name="Inagaki F."/>
            <person name="Takami H."/>
        </authorList>
    </citation>
    <scope>NUCLEOTIDE SEQUENCE</scope>
    <source>
        <strain evidence="1">Expedition CK06-06</strain>
    </source>
</reference>
<comment type="caution">
    <text evidence="1">The sequence shown here is derived from an EMBL/GenBank/DDBJ whole genome shotgun (WGS) entry which is preliminary data.</text>
</comment>
<dbReference type="Gene3D" id="3.20.20.140">
    <property type="entry name" value="Metal-dependent hydrolases"/>
    <property type="match status" value="1"/>
</dbReference>
<dbReference type="GO" id="GO:0006508">
    <property type="term" value="P:proteolysis"/>
    <property type="evidence" value="ECO:0007669"/>
    <property type="project" value="InterPro"/>
</dbReference>
<dbReference type="GO" id="GO:0070573">
    <property type="term" value="F:metallodipeptidase activity"/>
    <property type="evidence" value="ECO:0007669"/>
    <property type="project" value="InterPro"/>
</dbReference>
<organism evidence="1">
    <name type="scientific">marine sediment metagenome</name>
    <dbReference type="NCBI Taxonomy" id="412755"/>
    <lineage>
        <taxon>unclassified sequences</taxon>
        <taxon>metagenomes</taxon>
        <taxon>ecological metagenomes</taxon>
    </lineage>
</organism>
<name>X1RFA5_9ZZZZ</name>